<evidence type="ECO:0000256" key="4">
    <source>
        <dbReference type="ARBA" id="ARBA00022840"/>
    </source>
</evidence>
<feature type="compositionally biased region" description="Polar residues" evidence="5">
    <location>
        <begin position="108"/>
        <end position="119"/>
    </location>
</feature>
<comment type="similarity">
    <text evidence="1">Belongs to the ABC transporter superfamily.</text>
</comment>
<proteinExistence type="inferred from homology"/>
<evidence type="ECO:0000256" key="5">
    <source>
        <dbReference type="SAM" id="MobiDB-lite"/>
    </source>
</evidence>
<dbReference type="Gene3D" id="3.40.50.300">
    <property type="entry name" value="P-loop containing nucleotide triphosphate hydrolases"/>
    <property type="match status" value="1"/>
</dbReference>
<sequence length="139" mass="15275">MVGESGCGKTTVARLLMRLVDPTHGRGSSMGSMLPASARPLRDFRRKMQMVFQDPYSSLNPRLTAGQIVTEPVENFERLSGQQRDALAADLLRKVRLAPETKDIGFHRNSQVVSGSGSASPARWPSSHQSSLPMRPFQP</sequence>
<protein>
    <submittedName>
        <fullName evidence="7">ATP-binding cassette domain-containing protein</fullName>
    </submittedName>
</protein>
<keyword evidence="2" id="KW-0813">Transport</keyword>
<name>A0ABT4KP68_9HYPH</name>
<evidence type="ECO:0000313" key="8">
    <source>
        <dbReference type="Proteomes" id="UP001079430"/>
    </source>
</evidence>
<feature type="region of interest" description="Disordered" evidence="5">
    <location>
        <begin position="103"/>
        <end position="139"/>
    </location>
</feature>
<dbReference type="EMBL" id="JAPVOI010000005">
    <property type="protein sequence ID" value="MCZ4093704.1"/>
    <property type="molecule type" value="Genomic_DNA"/>
</dbReference>
<dbReference type="GO" id="GO:0005524">
    <property type="term" value="F:ATP binding"/>
    <property type="evidence" value="ECO:0007669"/>
    <property type="project" value="UniProtKB-KW"/>
</dbReference>
<dbReference type="RefSeq" id="WP_269285613.1">
    <property type="nucleotide sequence ID" value="NZ_JAPVOI010000005.1"/>
</dbReference>
<evidence type="ECO:0000256" key="1">
    <source>
        <dbReference type="ARBA" id="ARBA00005417"/>
    </source>
</evidence>
<keyword evidence="4 7" id="KW-0067">ATP-binding</keyword>
<dbReference type="Pfam" id="PF00005">
    <property type="entry name" value="ABC_tran"/>
    <property type="match status" value="1"/>
</dbReference>
<keyword evidence="3" id="KW-0547">Nucleotide-binding</keyword>
<accession>A0ABT4KP68</accession>
<evidence type="ECO:0000259" key="6">
    <source>
        <dbReference type="Pfam" id="PF00005"/>
    </source>
</evidence>
<dbReference type="InterPro" id="IPR027417">
    <property type="entry name" value="P-loop_NTPase"/>
</dbReference>
<dbReference type="PANTHER" id="PTHR43776">
    <property type="entry name" value="TRANSPORT ATP-BINDING PROTEIN"/>
    <property type="match status" value="1"/>
</dbReference>
<dbReference type="Proteomes" id="UP001079430">
    <property type="component" value="Unassembled WGS sequence"/>
</dbReference>
<dbReference type="PANTHER" id="PTHR43776:SF7">
    <property type="entry name" value="D,D-DIPEPTIDE TRANSPORT ATP-BINDING PROTEIN DDPF-RELATED"/>
    <property type="match status" value="1"/>
</dbReference>
<dbReference type="InterPro" id="IPR050319">
    <property type="entry name" value="ABC_transp_ATP-bind"/>
</dbReference>
<gene>
    <name evidence="7" type="ORF">O3W52_28435</name>
</gene>
<feature type="domain" description="ABC transporter" evidence="6">
    <location>
        <begin position="1"/>
        <end position="100"/>
    </location>
</feature>
<reference evidence="7" key="1">
    <citation type="submission" date="2022-10" db="EMBL/GenBank/DDBJ databases">
        <title>Whole genome sequencing of three plant growth promoting bacteria isolated from Vachellia tortilis subsp. raddiana in Morocco.</title>
        <authorList>
            <person name="Hnini M."/>
            <person name="Zouagui R."/>
            <person name="Zouagui H."/>
            <person name="Chemao Elfihri M.-W."/>
            <person name="Ibrahimi A."/>
            <person name="Sbabou L."/>
            <person name="Aurag J."/>
        </authorList>
    </citation>
    <scope>NUCLEOTIDE SEQUENCE</scope>
    <source>
        <strain evidence="7">LMR678</strain>
    </source>
</reference>
<dbReference type="SUPFAM" id="SSF52540">
    <property type="entry name" value="P-loop containing nucleoside triphosphate hydrolases"/>
    <property type="match status" value="1"/>
</dbReference>
<evidence type="ECO:0000256" key="3">
    <source>
        <dbReference type="ARBA" id="ARBA00022741"/>
    </source>
</evidence>
<comment type="caution">
    <text evidence="7">The sequence shown here is derived from an EMBL/GenBank/DDBJ whole genome shotgun (WGS) entry which is preliminary data.</text>
</comment>
<evidence type="ECO:0000256" key="2">
    <source>
        <dbReference type="ARBA" id="ARBA00022448"/>
    </source>
</evidence>
<keyword evidence="8" id="KW-1185">Reference proteome</keyword>
<dbReference type="InterPro" id="IPR003439">
    <property type="entry name" value="ABC_transporter-like_ATP-bd"/>
</dbReference>
<evidence type="ECO:0000313" key="7">
    <source>
        <dbReference type="EMBL" id="MCZ4093704.1"/>
    </source>
</evidence>
<organism evidence="7 8">
    <name type="scientific">Sinorhizobium psoraleae</name>
    <dbReference type="NCBI Taxonomy" id="520838"/>
    <lineage>
        <taxon>Bacteria</taxon>
        <taxon>Pseudomonadati</taxon>
        <taxon>Pseudomonadota</taxon>
        <taxon>Alphaproteobacteria</taxon>
        <taxon>Hyphomicrobiales</taxon>
        <taxon>Rhizobiaceae</taxon>
        <taxon>Sinorhizobium/Ensifer group</taxon>
        <taxon>Sinorhizobium</taxon>
    </lineage>
</organism>